<keyword evidence="1" id="KW-0472">Membrane</keyword>
<dbReference type="AlphaFoldDB" id="A0A0C3HLI6"/>
<reference evidence="2 3" key="1">
    <citation type="submission" date="2014-04" db="EMBL/GenBank/DDBJ databases">
        <authorList>
            <consortium name="DOE Joint Genome Institute"/>
            <person name="Kuo A."/>
            <person name="Martino E."/>
            <person name="Perotto S."/>
            <person name="Kohler A."/>
            <person name="Nagy L.G."/>
            <person name="Floudas D."/>
            <person name="Copeland A."/>
            <person name="Barry K.W."/>
            <person name="Cichocki N."/>
            <person name="Veneault-Fourrey C."/>
            <person name="LaButti K."/>
            <person name="Lindquist E.A."/>
            <person name="Lipzen A."/>
            <person name="Lundell T."/>
            <person name="Morin E."/>
            <person name="Murat C."/>
            <person name="Sun H."/>
            <person name="Tunlid A."/>
            <person name="Henrissat B."/>
            <person name="Grigoriev I.V."/>
            <person name="Hibbett D.S."/>
            <person name="Martin F."/>
            <person name="Nordberg H.P."/>
            <person name="Cantor M.N."/>
            <person name="Hua S.X."/>
        </authorList>
    </citation>
    <scope>NUCLEOTIDE SEQUENCE [LARGE SCALE GENOMIC DNA]</scope>
    <source>
        <strain evidence="2 3">Zn</strain>
    </source>
</reference>
<evidence type="ECO:0000256" key="1">
    <source>
        <dbReference type="SAM" id="Phobius"/>
    </source>
</evidence>
<reference evidence="3" key="2">
    <citation type="submission" date="2015-01" db="EMBL/GenBank/DDBJ databases">
        <title>Evolutionary Origins and Diversification of the Mycorrhizal Mutualists.</title>
        <authorList>
            <consortium name="DOE Joint Genome Institute"/>
            <consortium name="Mycorrhizal Genomics Consortium"/>
            <person name="Kohler A."/>
            <person name="Kuo A."/>
            <person name="Nagy L.G."/>
            <person name="Floudas D."/>
            <person name="Copeland A."/>
            <person name="Barry K.W."/>
            <person name="Cichocki N."/>
            <person name="Veneault-Fourrey C."/>
            <person name="LaButti K."/>
            <person name="Lindquist E.A."/>
            <person name="Lipzen A."/>
            <person name="Lundell T."/>
            <person name="Morin E."/>
            <person name="Murat C."/>
            <person name="Riley R."/>
            <person name="Ohm R."/>
            <person name="Sun H."/>
            <person name="Tunlid A."/>
            <person name="Henrissat B."/>
            <person name="Grigoriev I.V."/>
            <person name="Hibbett D.S."/>
            <person name="Martin F."/>
        </authorList>
    </citation>
    <scope>NUCLEOTIDE SEQUENCE [LARGE SCALE GENOMIC DNA]</scope>
    <source>
        <strain evidence="3">Zn</strain>
    </source>
</reference>
<dbReference type="InParanoid" id="A0A0C3HLI6"/>
<accession>A0A0C3HLI6</accession>
<evidence type="ECO:0000313" key="2">
    <source>
        <dbReference type="EMBL" id="KIN03890.1"/>
    </source>
</evidence>
<sequence>MGGLLSVIDFEVGWGVHTPWIVLIGFSLIFGVSWRGLRKTKRKFSTSQHGTSDIKDNDPKEISEEIIPLPDFDWKSTEPLKFRPFKPIYHLTMGKRLSANKSHQFSSRLLLSTEDQLNVDLGLTRLTISDLIAMDKTYLSRVTLRKEIMRTHPSTVLQARPESTSAVNELYTFLFSIYLPQRFPQIFLLTSTSLYNTATCSSIPLTPSSDPIENLSRIGENIDDEFLILLKAEDGDGYVLKAFVTCFPSGFDTEKKLGLRLREIHAPVPGYKEKLEMSMDRFFDRLEVGRVVSRVNWSITTHDKLFAPYGNHLYADEEAQEEEVDINNTYLRCERQLLHRLPYSKALIFSFKTYLYPISEIKEEGLGEDLATAIDGLKAGSVPQMNVYKKAIVWGEAVQSFLRDTSA</sequence>
<keyword evidence="1" id="KW-0812">Transmembrane</keyword>
<dbReference type="OrthoDB" id="5043642at2759"/>
<name>A0A0C3HLI6_OIDMZ</name>
<dbReference type="EMBL" id="KN832873">
    <property type="protein sequence ID" value="KIN03890.1"/>
    <property type="molecule type" value="Genomic_DNA"/>
</dbReference>
<keyword evidence="3" id="KW-1185">Reference proteome</keyword>
<organism evidence="2 3">
    <name type="scientific">Oidiodendron maius (strain Zn)</name>
    <dbReference type="NCBI Taxonomy" id="913774"/>
    <lineage>
        <taxon>Eukaryota</taxon>
        <taxon>Fungi</taxon>
        <taxon>Dikarya</taxon>
        <taxon>Ascomycota</taxon>
        <taxon>Pezizomycotina</taxon>
        <taxon>Leotiomycetes</taxon>
        <taxon>Leotiomycetes incertae sedis</taxon>
        <taxon>Myxotrichaceae</taxon>
        <taxon>Oidiodendron</taxon>
    </lineage>
</organism>
<dbReference type="InterPro" id="IPR021848">
    <property type="entry name" value="HODM_asu-like"/>
</dbReference>
<proteinExistence type="predicted"/>
<gene>
    <name evidence="2" type="ORF">OIDMADRAFT_193875</name>
</gene>
<dbReference type="STRING" id="913774.A0A0C3HLI6"/>
<dbReference type="Proteomes" id="UP000054321">
    <property type="component" value="Unassembled WGS sequence"/>
</dbReference>
<dbReference type="HOGENOM" id="CLU_025462_2_0_1"/>
<evidence type="ECO:0000313" key="3">
    <source>
        <dbReference type="Proteomes" id="UP000054321"/>
    </source>
</evidence>
<protein>
    <recommendedName>
        <fullName evidence="4">HRQ family protein 2</fullName>
    </recommendedName>
</protein>
<dbReference type="Pfam" id="PF11927">
    <property type="entry name" value="HODM_asu-like"/>
    <property type="match status" value="1"/>
</dbReference>
<evidence type="ECO:0008006" key="4">
    <source>
        <dbReference type="Google" id="ProtNLM"/>
    </source>
</evidence>
<feature type="transmembrane region" description="Helical" evidence="1">
    <location>
        <begin position="20"/>
        <end position="37"/>
    </location>
</feature>
<keyword evidence="1" id="KW-1133">Transmembrane helix</keyword>